<gene>
    <name evidence="2" type="ORF">OV287_05200</name>
</gene>
<evidence type="ECO:0000259" key="1">
    <source>
        <dbReference type="Pfam" id="PF10056"/>
    </source>
</evidence>
<organism evidence="2 3">
    <name type="scientific">Archangium lansingense</name>
    <dbReference type="NCBI Taxonomy" id="2995310"/>
    <lineage>
        <taxon>Bacteria</taxon>
        <taxon>Pseudomonadati</taxon>
        <taxon>Myxococcota</taxon>
        <taxon>Myxococcia</taxon>
        <taxon>Myxococcales</taxon>
        <taxon>Cystobacterineae</taxon>
        <taxon>Archangiaceae</taxon>
        <taxon>Archangium</taxon>
    </lineage>
</organism>
<evidence type="ECO:0000313" key="2">
    <source>
        <dbReference type="EMBL" id="MCY1073874.1"/>
    </source>
</evidence>
<dbReference type="EMBL" id="JAPNKA010000001">
    <property type="protein sequence ID" value="MCY1073874.1"/>
    <property type="molecule type" value="Genomic_DNA"/>
</dbReference>
<accession>A0ABT3ZWU4</accession>
<name>A0ABT3ZWU4_9BACT</name>
<proteinExistence type="predicted"/>
<sequence>MSDSLTVSPTSDPRRVRAADGSILSVPPGWALLPPGDAGLTRRVKAAGPSWTVVEKKGRKVFSQGVWAPEAHITAARAVLDVERATPAYAKRREADVRRREREQAEYEVDFANSVLRFLAFAPVFTAQAKKLAVAVAAHATPVGSGTVARTERIPIERRAEAAVIAWMRHQTTAYDNLSIARVKGARREVRRELAEVSRAVLDLHRRDAPHAPAACPLCTALGRLGAPAP</sequence>
<dbReference type="Proteomes" id="UP001207654">
    <property type="component" value="Unassembled WGS sequence"/>
</dbReference>
<dbReference type="InterPro" id="IPR018744">
    <property type="entry name" value="DUF2293"/>
</dbReference>
<keyword evidence="3" id="KW-1185">Reference proteome</keyword>
<protein>
    <submittedName>
        <fullName evidence="2">DUF2293 domain-containing protein</fullName>
    </submittedName>
</protein>
<comment type="caution">
    <text evidence="2">The sequence shown here is derived from an EMBL/GenBank/DDBJ whole genome shotgun (WGS) entry which is preliminary data.</text>
</comment>
<evidence type="ECO:0000313" key="3">
    <source>
        <dbReference type="Proteomes" id="UP001207654"/>
    </source>
</evidence>
<reference evidence="2 3" key="1">
    <citation type="submission" date="2022-11" db="EMBL/GenBank/DDBJ databases">
        <title>Minimal conservation of predation-associated metabolite biosynthetic gene clusters underscores biosynthetic potential of Myxococcota including descriptions for ten novel species: Archangium lansinium sp. nov., Myxococcus landrumus sp. nov., Nannocystis bai.</title>
        <authorList>
            <person name="Ahearne A."/>
            <person name="Stevens C."/>
            <person name="Phillips K."/>
        </authorList>
    </citation>
    <scope>NUCLEOTIDE SEQUENCE [LARGE SCALE GENOMIC DNA]</scope>
    <source>
        <strain evidence="2 3">MIWBW</strain>
    </source>
</reference>
<dbReference type="RefSeq" id="WP_267532863.1">
    <property type="nucleotide sequence ID" value="NZ_JAPNKA010000001.1"/>
</dbReference>
<feature type="domain" description="DUF2293" evidence="1">
    <location>
        <begin position="121"/>
        <end position="205"/>
    </location>
</feature>
<dbReference type="Pfam" id="PF10056">
    <property type="entry name" value="DUF2293"/>
    <property type="match status" value="1"/>
</dbReference>